<sequence>MQFINTFEHHRNNPSQSFDDYYRSLKLELSNSLKGKKLVYLDTKFWVVLRNGFNFPSQYVQEKHLLDLAIMLVESDICVFPISEDVFMEVIKQTDLKTLHRTVSLIDQLSNGVSSINHEERIQLELLHYWYSAQGKEVYAAEDLAWTKLAYTMGSHTFEQTNVPLQEKVLIQKAFTDQMWSISMQDMIATIESSGGIGHIPPLFMADKINEGKFSHQNEAKSFEQMFLHEVAGWIDVYGSELNNMMEYMYEQQTGTKLQGSRSKTEEGKTKKLLGNTIYNLFRLNKVGKALPSIRIMSGLYAAVRWDKLQKFQDHDHHDFRHAATALPYCDYFFTEKRLTHLITQKKLSFDKLYGCETCSKIDRAIEILESLAKVIKD</sequence>
<dbReference type="AlphaFoldDB" id="A0A1Y5E9P2"/>
<accession>A0A1Y5E9P2</accession>
<proteinExistence type="predicted"/>
<dbReference type="Proteomes" id="UP000243053">
    <property type="component" value="Unassembled WGS sequence"/>
</dbReference>
<organism evidence="1 2">
    <name type="scientific">Colwellia psychrerythraea</name>
    <name type="common">Vibrio psychroerythus</name>
    <dbReference type="NCBI Taxonomy" id="28229"/>
    <lineage>
        <taxon>Bacteria</taxon>
        <taxon>Pseudomonadati</taxon>
        <taxon>Pseudomonadota</taxon>
        <taxon>Gammaproteobacteria</taxon>
        <taxon>Alteromonadales</taxon>
        <taxon>Colwelliaceae</taxon>
        <taxon>Colwellia</taxon>
    </lineage>
</organism>
<name>A0A1Y5E9P2_COLPS</name>
<dbReference type="EMBL" id="MAAF01000084">
    <property type="protein sequence ID" value="OUR77924.1"/>
    <property type="molecule type" value="Genomic_DNA"/>
</dbReference>
<evidence type="ECO:0000313" key="2">
    <source>
        <dbReference type="Proteomes" id="UP000243053"/>
    </source>
</evidence>
<protein>
    <submittedName>
        <fullName evidence="1">Uncharacterized protein</fullName>
    </submittedName>
</protein>
<gene>
    <name evidence="1" type="ORF">A9Q75_14490</name>
</gene>
<comment type="caution">
    <text evidence="1">The sequence shown here is derived from an EMBL/GenBank/DDBJ whole genome shotgun (WGS) entry which is preliminary data.</text>
</comment>
<reference evidence="2" key="1">
    <citation type="journal article" date="2017" name="Proc. Natl. Acad. Sci. U.S.A.">
        <title>Simulation of Deepwater Horizon oil plume reveals substrate specialization within a complex community of hydrocarbon degraders.</title>
        <authorList>
            <person name="Hu P."/>
            <person name="Dubinsky E.A."/>
            <person name="Probst A.J."/>
            <person name="Wang J."/>
            <person name="Sieber C.M.K."/>
            <person name="Tom L.M."/>
            <person name="Gardinali P."/>
            <person name="Banfield J.F."/>
            <person name="Atlas R.M."/>
            <person name="Andersen G.L."/>
        </authorList>
    </citation>
    <scope>NUCLEOTIDE SEQUENCE [LARGE SCALE GENOMIC DNA]</scope>
</reference>
<evidence type="ECO:0000313" key="1">
    <source>
        <dbReference type="EMBL" id="OUR77924.1"/>
    </source>
</evidence>